<name>A0A7J6QQ97_PEROL</name>
<feature type="compositionally biased region" description="Polar residues" evidence="1">
    <location>
        <begin position="1"/>
        <end position="11"/>
    </location>
</feature>
<organism evidence="2 3">
    <name type="scientific">Perkinsus olseni</name>
    <name type="common">Perkinsus atlanticus</name>
    <dbReference type="NCBI Taxonomy" id="32597"/>
    <lineage>
        <taxon>Eukaryota</taxon>
        <taxon>Sar</taxon>
        <taxon>Alveolata</taxon>
        <taxon>Perkinsozoa</taxon>
        <taxon>Perkinsea</taxon>
        <taxon>Perkinsida</taxon>
        <taxon>Perkinsidae</taxon>
        <taxon>Perkinsus</taxon>
    </lineage>
</organism>
<feature type="compositionally biased region" description="Basic and acidic residues" evidence="1">
    <location>
        <begin position="357"/>
        <end position="368"/>
    </location>
</feature>
<feature type="region of interest" description="Disordered" evidence="1">
    <location>
        <begin position="335"/>
        <end position="368"/>
    </location>
</feature>
<accession>A0A7J6QQ97</accession>
<gene>
    <name evidence="2" type="ORF">FOZ63_033321</name>
</gene>
<sequence>MTNLESESAPHSTELRQAPLSGPKHGDEISEDFPVDLRCRTGEIREARATATGALSTNSFQFIRNVSSRITRNAKRGARRRLWAAVNEMAGIENFRDHYIRLRNETMKRSQAQEEQQLEAKLNELREVAAELERQTDAGLHGGDVEGTREESPHSFVSEVAEAAENGDCLEDTIEAIKLVRRESRPLRKRIRKLVEAIMDDEALGSSRKTELQAALDSDDDPALVKEIENLCLTLGEEISFSKVQHTQRMEELTKELAVDEAGVVETERSNRELEELQVTEMQHFSHQKRALMPQEVKPEAVKLTASSAAALPPLERCPSKDKADAYHAVVDSWSPYSATRSGQPSSHGSPRKVRRREQSRTPERGGR</sequence>
<feature type="region of interest" description="Disordered" evidence="1">
    <location>
        <begin position="134"/>
        <end position="153"/>
    </location>
</feature>
<feature type="compositionally biased region" description="Polar residues" evidence="1">
    <location>
        <begin position="335"/>
        <end position="349"/>
    </location>
</feature>
<dbReference type="EMBL" id="JABANO010031122">
    <property type="protein sequence ID" value="KAF4710759.1"/>
    <property type="molecule type" value="Genomic_DNA"/>
</dbReference>
<evidence type="ECO:0000313" key="2">
    <source>
        <dbReference type="EMBL" id="KAF4710759.1"/>
    </source>
</evidence>
<evidence type="ECO:0000256" key="1">
    <source>
        <dbReference type="SAM" id="MobiDB-lite"/>
    </source>
</evidence>
<keyword evidence="3" id="KW-1185">Reference proteome</keyword>
<proteinExistence type="predicted"/>
<dbReference type="Proteomes" id="UP000553632">
    <property type="component" value="Unassembled WGS sequence"/>
</dbReference>
<comment type="caution">
    <text evidence="2">The sequence shown here is derived from an EMBL/GenBank/DDBJ whole genome shotgun (WGS) entry which is preliminary data.</text>
</comment>
<dbReference type="AlphaFoldDB" id="A0A7J6QQ97"/>
<evidence type="ECO:0000313" key="3">
    <source>
        <dbReference type="Proteomes" id="UP000553632"/>
    </source>
</evidence>
<feature type="region of interest" description="Disordered" evidence="1">
    <location>
        <begin position="1"/>
        <end position="31"/>
    </location>
</feature>
<feature type="compositionally biased region" description="Basic and acidic residues" evidence="1">
    <location>
        <begin position="143"/>
        <end position="153"/>
    </location>
</feature>
<protein>
    <submittedName>
        <fullName evidence="2">Uncharacterized protein</fullName>
    </submittedName>
</protein>
<reference evidence="2 3" key="1">
    <citation type="submission" date="2020-04" db="EMBL/GenBank/DDBJ databases">
        <title>Perkinsus olseni comparative genomics.</title>
        <authorList>
            <person name="Bogema D.R."/>
        </authorList>
    </citation>
    <scope>NUCLEOTIDE SEQUENCE [LARGE SCALE GENOMIC DNA]</scope>
    <source>
        <strain evidence="2 3">ATCC PRA-207</strain>
    </source>
</reference>